<dbReference type="InterPro" id="IPR036986">
    <property type="entry name" value="S4_RNA-bd_sf"/>
</dbReference>
<dbReference type="PROSITE" id="PS01149">
    <property type="entry name" value="PSI_RSU"/>
    <property type="match status" value="1"/>
</dbReference>
<dbReference type="EC" id="5.4.99.-" evidence="5"/>
<dbReference type="InterPro" id="IPR020103">
    <property type="entry name" value="PsdUridine_synth_cat_dom_sf"/>
</dbReference>
<dbReference type="SMART" id="SM00363">
    <property type="entry name" value="S4"/>
    <property type="match status" value="1"/>
</dbReference>
<dbReference type="AlphaFoldDB" id="A0AAF0YQF7"/>
<dbReference type="PANTHER" id="PTHR47683:SF4">
    <property type="entry name" value="PSEUDOURIDINE SYNTHASE"/>
    <property type="match status" value="1"/>
</dbReference>
<dbReference type="InterPro" id="IPR000748">
    <property type="entry name" value="PsdUridine_synth_RsuA/RluB/E/F"/>
</dbReference>
<evidence type="ECO:0000256" key="1">
    <source>
        <dbReference type="ARBA" id="ARBA00008348"/>
    </source>
</evidence>
<dbReference type="FunFam" id="3.30.70.1560:FF:000001">
    <property type="entry name" value="Pseudouridine synthase"/>
    <property type="match status" value="1"/>
</dbReference>
<feature type="domain" description="RNA-binding S4" evidence="6">
    <location>
        <begin position="1"/>
        <end position="68"/>
    </location>
</feature>
<dbReference type="InterPro" id="IPR050343">
    <property type="entry name" value="RsuA_PseudoU_synthase"/>
</dbReference>
<keyword evidence="8" id="KW-1185">Reference proteome</keyword>
<dbReference type="RefSeq" id="WP_102167385.1">
    <property type="nucleotide sequence ID" value="NZ_CP136964.1"/>
</dbReference>
<evidence type="ECO:0000256" key="5">
    <source>
        <dbReference type="RuleBase" id="RU003887"/>
    </source>
</evidence>
<dbReference type="GO" id="GO:0120159">
    <property type="term" value="F:rRNA pseudouridine synthase activity"/>
    <property type="evidence" value="ECO:0007669"/>
    <property type="project" value="UniProtKB-ARBA"/>
</dbReference>
<dbReference type="InterPro" id="IPR006145">
    <property type="entry name" value="PsdUridine_synth_RsuA/RluA"/>
</dbReference>
<dbReference type="EMBL" id="CP136964">
    <property type="protein sequence ID" value="WOS96721.1"/>
    <property type="molecule type" value="Genomic_DNA"/>
</dbReference>
<dbReference type="GO" id="GO:0003723">
    <property type="term" value="F:RNA binding"/>
    <property type="evidence" value="ECO:0007669"/>
    <property type="project" value="UniProtKB-KW"/>
</dbReference>
<dbReference type="PANTHER" id="PTHR47683">
    <property type="entry name" value="PSEUDOURIDINE SYNTHASE FAMILY PROTEIN-RELATED"/>
    <property type="match status" value="1"/>
</dbReference>
<dbReference type="Pfam" id="PF00849">
    <property type="entry name" value="PseudoU_synth_2"/>
    <property type="match status" value="1"/>
</dbReference>
<dbReference type="KEGG" id="nmy:CJ229_002965"/>
<dbReference type="InterPro" id="IPR002942">
    <property type="entry name" value="S4_RNA-bd"/>
</dbReference>
<dbReference type="Proteomes" id="UP000243626">
    <property type="component" value="Chromosome"/>
</dbReference>
<dbReference type="CDD" id="cd00165">
    <property type="entry name" value="S4"/>
    <property type="match status" value="1"/>
</dbReference>
<dbReference type="NCBIfam" id="TIGR00093">
    <property type="entry name" value="pseudouridine synthase"/>
    <property type="match status" value="1"/>
</dbReference>
<sequence length="231" mass="26783">MRLDKYLAHANFGSRKEVRELIKSGRVTVGGKTVKDRKLKVKVEDEVRVDGFTVVLEEYMYFMLNKPQNVISATESFEHETVIDLIDHPQYRELFPVGRLDIDTTGLLIITNDGKLSHQLLSPKKEVFKTYYCKLKHDVSKSDITFLETGIPLKDFTTKPAKVEVIEEDEVLLSISEGKFHQVKRMFKYLNNEVLELKRVKFGNLVLDETLEAGEYRRLTEDELTDLKKII</sequence>
<protein>
    <recommendedName>
        <fullName evidence="5">Pseudouridine synthase</fullName>
        <ecNumber evidence="5">5.4.99.-</ecNumber>
    </recommendedName>
</protein>
<reference evidence="7 8" key="2">
    <citation type="submission" date="2023-10" db="EMBL/GenBank/DDBJ databases">
        <authorList>
            <person name="Choi B."/>
        </authorList>
    </citation>
    <scope>NUCLEOTIDE SEQUENCE [LARGE SCALE GENOMIC DNA]</scope>
    <source>
        <strain evidence="7 8">UMB0959</strain>
    </source>
</reference>
<dbReference type="InterPro" id="IPR042092">
    <property type="entry name" value="PsdUridine_s_RsuA/RluB/E/F_cat"/>
</dbReference>
<gene>
    <name evidence="7" type="ORF">CJ229_002965</name>
</gene>
<dbReference type="Gene3D" id="3.30.70.580">
    <property type="entry name" value="Pseudouridine synthase I, catalytic domain, N-terminal subdomain"/>
    <property type="match status" value="1"/>
</dbReference>
<keyword evidence="3 5" id="KW-0413">Isomerase</keyword>
<evidence type="ECO:0000256" key="2">
    <source>
        <dbReference type="ARBA" id="ARBA00022884"/>
    </source>
</evidence>
<dbReference type="SUPFAM" id="SSF55120">
    <property type="entry name" value="Pseudouridine synthase"/>
    <property type="match status" value="1"/>
</dbReference>
<accession>A0AAF0YQF7</accession>
<dbReference type="Gene3D" id="3.30.70.1560">
    <property type="entry name" value="Alpha-L RNA-binding motif"/>
    <property type="match status" value="1"/>
</dbReference>
<keyword evidence="2 4" id="KW-0694">RNA-binding</keyword>
<proteinExistence type="inferred from homology"/>
<dbReference type="PROSITE" id="PS50889">
    <property type="entry name" value="S4"/>
    <property type="match status" value="1"/>
</dbReference>
<dbReference type="InterPro" id="IPR018496">
    <property type="entry name" value="PsdUridine_synth_RsuA/RluB_CS"/>
</dbReference>
<dbReference type="Pfam" id="PF01479">
    <property type="entry name" value="S4"/>
    <property type="match status" value="1"/>
</dbReference>
<reference evidence="8" key="1">
    <citation type="submission" date="2017-09" db="EMBL/GenBank/DDBJ databases">
        <title>Bacterial strain isolated from the female urinary microbiota.</title>
        <authorList>
            <person name="Thomas-White K."/>
            <person name="Kumar N."/>
            <person name="Forster S."/>
            <person name="Putonti C."/>
            <person name="Lawley T."/>
            <person name="Wolfe A.J."/>
        </authorList>
    </citation>
    <scope>NUCLEOTIDE SEQUENCE [LARGE SCALE GENOMIC DNA]</scope>
    <source>
        <strain evidence="8">UMB0959</strain>
    </source>
</reference>
<evidence type="ECO:0000313" key="8">
    <source>
        <dbReference type="Proteomes" id="UP000243626"/>
    </source>
</evidence>
<evidence type="ECO:0000256" key="3">
    <source>
        <dbReference type="ARBA" id="ARBA00023235"/>
    </source>
</evidence>
<name>A0AAF0YQF7_9STAP</name>
<organism evidence="7 8">
    <name type="scientific">Nosocomiicoccus massiliensis</name>
    <dbReference type="NCBI Taxonomy" id="1232430"/>
    <lineage>
        <taxon>Bacteria</taxon>
        <taxon>Bacillati</taxon>
        <taxon>Bacillota</taxon>
        <taxon>Bacilli</taxon>
        <taxon>Bacillales</taxon>
        <taxon>Staphylococcaceae</taxon>
        <taxon>Nosocomiicoccus</taxon>
    </lineage>
</organism>
<dbReference type="Gene3D" id="3.10.290.10">
    <property type="entry name" value="RNA-binding S4 domain"/>
    <property type="match status" value="1"/>
</dbReference>
<comment type="similarity">
    <text evidence="1 5">Belongs to the pseudouridine synthase RsuA family.</text>
</comment>
<evidence type="ECO:0000259" key="6">
    <source>
        <dbReference type="SMART" id="SM00363"/>
    </source>
</evidence>
<dbReference type="CDD" id="cd02553">
    <property type="entry name" value="PseudoU_synth_RsuA"/>
    <property type="match status" value="1"/>
</dbReference>
<dbReference type="InterPro" id="IPR020094">
    <property type="entry name" value="TruA/RsuA/RluB/E/F_N"/>
</dbReference>
<evidence type="ECO:0000313" key="7">
    <source>
        <dbReference type="EMBL" id="WOS96721.1"/>
    </source>
</evidence>
<dbReference type="GO" id="GO:0000455">
    <property type="term" value="P:enzyme-directed rRNA pseudouridine synthesis"/>
    <property type="evidence" value="ECO:0007669"/>
    <property type="project" value="UniProtKB-ARBA"/>
</dbReference>
<evidence type="ECO:0000256" key="4">
    <source>
        <dbReference type="PROSITE-ProRule" id="PRU00182"/>
    </source>
</evidence>
<dbReference type="SUPFAM" id="SSF55174">
    <property type="entry name" value="Alpha-L RNA-binding motif"/>
    <property type="match status" value="1"/>
</dbReference>
<dbReference type="GO" id="GO:0005829">
    <property type="term" value="C:cytosol"/>
    <property type="evidence" value="ECO:0007669"/>
    <property type="project" value="UniProtKB-ARBA"/>
</dbReference>
<dbReference type="FunFam" id="3.10.290.10:FF:000003">
    <property type="entry name" value="Pseudouridine synthase"/>
    <property type="match status" value="1"/>
</dbReference>